<dbReference type="AlphaFoldDB" id="A0A8S0VXD0"/>
<evidence type="ECO:0000313" key="1">
    <source>
        <dbReference type="EMBL" id="CAA7260571.1"/>
    </source>
</evidence>
<dbReference type="SUPFAM" id="SSF49870">
    <property type="entry name" value="Osmotin, thaumatin-like protein"/>
    <property type="match status" value="1"/>
</dbReference>
<proteinExistence type="predicted"/>
<dbReference type="OrthoDB" id="3342934at2759"/>
<reference evidence="1 2" key="1">
    <citation type="submission" date="2020-01" db="EMBL/GenBank/DDBJ databases">
        <authorList>
            <person name="Gupta K D."/>
        </authorList>
    </citation>
    <scope>NUCLEOTIDE SEQUENCE [LARGE SCALE GENOMIC DNA]</scope>
</reference>
<dbReference type="InterPro" id="IPR037176">
    <property type="entry name" value="Osmotin/thaumatin-like_sf"/>
</dbReference>
<accession>A0A8S0VXD0</accession>
<name>A0A8S0VXD0_CYCAE</name>
<gene>
    <name evidence="1" type="ORF">AAE3_LOCUS2962</name>
</gene>
<evidence type="ECO:0000313" key="2">
    <source>
        <dbReference type="Proteomes" id="UP000467700"/>
    </source>
</evidence>
<protein>
    <recommendedName>
        <fullName evidence="3">Thaumatin-like protein</fullName>
    </recommendedName>
</protein>
<organism evidence="1 2">
    <name type="scientific">Cyclocybe aegerita</name>
    <name type="common">Black poplar mushroom</name>
    <name type="synonym">Agrocybe aegerita</name>
    <dbReference type="NCBI Taxonomy" id="1973307"/>
    <lineage>
        <taxon>Eukaryota</taxon>
        <taxon>Fungi</taxon>
        <taxon>Dikarya</taxon>
        <taxon>Basidiomycota</taxon>
        <taxon>Agaricomycotina</taxon>
        <taxon>Agaricomycetes</taxon>
        <taxon>Agaricomycetidae</taxon>
        <taxon>Agaricales</taxon>
        <taxon>Agaricineae</taxon>
        <taxon>Bolbitiaceae</taxon>
        <taxon>Cyclocybe</taxon>
    </lineage>
</organism>
<comment type="caution">
    <text evidence="1">The sequence shown here is derived from an EMBL/GenBank/DDBJ whole genome shotgun (WGS) entry which is preliminary data.</text>
</comment>
<dbReference type="EMBL" id="CACVBS010000030">
    <property type="protein sequence ID" value="CAA7260571.1"/>
    <property type="molecule type" value="Genomic_DNA"/>
</dbReference>
<keyword evidence="2" id="KW-1185">Reference proteome</keyword>
<sequence>MIFAFDETIIHKSSPKVQRFPAIQSSRRACPCACSSTSLGCFLHAQSVACRPPVMLPSFPAALYVSLVLSAFSVFAEKHTIRFDNRCGYGTPQLIQKGIILSRGEPFTSNGPFWAGVAYLQTGNCLLNGEGCTLVEMSLANPACPGCGSSADISLIPPLGFSVPTTFSYYGGCDGQGATCSSAKCPTAFFVPDDNHVQVQCQENDANLLITFCDGASGAASTSKVIAPVPTQPTPQPTANQIAATKTMSSAMPATATALGTNVPQCARGRDRFHRRHSLSSLVREHKHSRGRRVH</sequence>
<dbReference type="Proteomes" id="UP000467700">
    <property type="component" value="Unassembled WGS sequence"/>
</dbReference>
<evidence type="ECO:0008006" key="3">
    <source>
        <dbReference type="Google" id="ProtNLM"/>
    </source>
</evidence>